<feature type="repeat" description="ANK" evidence="3">
    <location>
        <begin position="3"/>
        <end position="35"/>
    </location>
</feature>
<evidence type="ECO:0000256" key="3">
    <source>
        <dbReference type="PROSITE-ProRule" id="PRU00023"/>
    </source>
</evidence>
<evidence type="ECO:0000313" key="5">
    <source>
        <dbReference type="Proteomes" id="UP000054498"/>
    </source>
</evidence>
<evidence type="ECO:0000256" key="1">
    <source>
        <dbReference type="ARBA" id="ARBA00022737"/>
    </source>
</evidence>
<dbReference type="RefSeq" id="XP_013906321.1">
    <property type="nucleotide sequence ID" value="XM_014050867.1"/>
</dbReference>
<dbReference type="STRING" id="145388.A0A0D2N4S1"/>
<feature type="non-terminal residue" evidence="4">
    <location>
        <position position="1"/>
    </location>
</feature>
<dbReference type="GeneID" id="25726764"/>
<accession>A0A0D2N4S1</accession>
<dbReference type="GO" id="GO:0004842">
    <property type="term" value="F:ubiquitin-protein transferase activity"/>
    <property type="evidence" value="ECO:0007669"/>
    <property type="project" value="TreeGrafter"/>
</dbReference>
<dbReference type="EMBL" id="KK100274">
    <property type="protein sequence ID" value="KIZ07302.1"/>
    <property type="molecule type" value="Genomic_DNA"/>
</dbReference>
<evidence type="ECO:0000256" key="2">
    <source>
        <dbReference type="ARBA" id="ARBA00023043"/>
    </source>
</evidence>
<reference evidence="4 5" key="1">
    <citation type="journal article" date="2013" name="BMC Genomics">
        <title>Reconstruction of the lipid metabolism for the microalga Monoraphidium neglectum from its genome sequence reveals characteristics suitable for biofuel production.</title>
        <authorList>
            <person name="Bogen C."/>
            <person name="Al-Dilaimi A."/>
            <person name="Albersmeier A."/>
            <person name="Wichmann J."/>
            <person name="Grundmann M."/>
            <person name="Rupp O."/>
            <person name="Lauersen K.J."/>
            <person name="Blifernez-Klassen O."/>
            <person name="Kalinowski J."/>
            <person name="Goesmann A."/>
            <person name="Mussgnug J.H."/>
            <person name="Kruse O."/>
        </authorList>
    </citation>
    <scope>NUCLEOTIDE SEQUENCE [LARGE SCALE GENOMIC DNA]</scope>
    <source>
        <strain evidence="4 5">SAG 48.87</strain>
    </source>
</reference>
<organism evidence="4 5">
    <name type="scientific">Monoraphidium neglectum</name>
    <dbReference type="NCBI Taxonomy" id="145388"/>
    <lineage>
        <taxon>Eukaryota</taxon>
        <taxon>Viridiplantae</taxon>
        <taxon>Chlorophyta</taxon>
        <taxon>core chlorophytes</taxon>
        <taxon>Chlorophyceae</taxon>
        <taxon>CS clade</taxon>
        <taxon>Sphaeropleales</taxon>
        <taxon>Selenastraceae</taxon>
        <taxon>Monoraphidium</taxon>
    </lineage>
</organism>
<dbReference type="KEGG" id="mng:MNEG_0646"/>
<sequence>DARGWSALHYAATCGDEVTAKILVDAGAAFDCASELEGWTPLAVAVGSGSTAVVQLLLNAGAQ</sequence>
<feature type="non-terminal residue" evidence="4">
    <location>
        <position position="63"/>
    </location>
</feature>
<dbReference type="InterPro" id="IPR002110">
    <property type="entry name" value="Ankyrin_rpt"/>
</dbReference>
<keyword evidence="5" id="KW-1185">Reference proteome</keyword>
<dbReference type="PANTHER" id="PTHR24171:SF8">
    <property type="entry name" value="BRCA1-ASSOCIATED RING DOMAIN PROTEIN 1"/>
    <property type="match status" value="1"/>
</dbReference>
<dbReference type="PROSITE" id="PS50088">
    <property type="entry name" value="ANK_REPEAT"/>
    <property type="match status" value="2"/>
</dbReference>
<dbReference type="InterPro" id="IPR036770">
    <property type="entry name" value="Ankyrin_rpt-contain_sf"/>
</dbReference>
<feature type="repeat" description="ANK" evidence="3">
    <location>
        <begin position="37"/>
        <end position="63"/>
    </location>
</feature>
<dbReference type="SUPFAM" id="SSF48403">
    <property type="entry name" value="Ankyrin repeat"/>
    <property type="match status" value="1"/>
</dbReference>
<proteinExistence type="predicted"/>
<keyword evidence="1" id="KW-0677">Repeat</keyword>
<dbReference type="Pfam" id="PF12796">
    <property type="entry name" value="Ank_2"/>
    <property type="match status" value="1"/>
</dbReference>
<dbReference type="OrthoDB" id="407555at2759"/>
<name>A0A0D2N4S1_9CHLO</name>
<protein>
    <submittedName>
        <fullName evidence="4">Uncharacterized protein</fullName>
    </submittedName>
</protein>
<dbReference type="PANTHER" id="PTHR24171">
    <property type="entry name" value="ANKYRIN REPEAT DOMAIN-CONTAINING PROTEIN 39-RELATED"/>
    <property type="match status" value="1"/>
</dbReference>
<dbReference type="Proteomes" id="UP000054498">
    <property type="component" value="Unassembled WGS sequence"/>
</dbReference>
<dbReference type="GO" id="GO:0085020">
    <property type="term" value="P:protein K6-linked ubiquitination"/>
    <property type="evidence" value="ECO:0007669"/>
    <property type="project" value="TreeGrafter"/>
</dbReference>
<evidence type="ECO:0000313" key="4">
    <source>
        <dbReference type="EMBL" id="KIZ07302.1"/>
    </source>
</evidence>
<dbReference type="Gene3D" id="1.25.40.20">
    <property type="entry name" value="Ankyrin repeat-containing domain"/>
    <property type="match status" value="1"/>
</dbReference>
<dbReference type="PROSITE" id="PS50297">
    <property type="entry name" value="ANK_REP_REGION"/>
    <property type="match status" value="2"/>
</dbReference>
<dbReference type="SMART" id="SM00248">
    <property type="entry name" value="ANK"/>
    <property type="match status" value="2"/>
</dbReference>
<keyword evidence="2 3" id="KW-0040">ANK repeat</keyword>
<gene>
    <name evidence="4" type="ORF">MNEG_0646</name>
</gene>
<dbReference type="AlphaFoldDB" id="A0A0D2N4S1"/>